<evidence type="ECO:0008006" key="5">
    <source>
        <dbReference type="Google" id="ProtNLM"/>
    </source>
</evidence>
<dbReference type="EMBL" id="JBHTKH010000007">
    <property type="protein sequence ID" value="MFD1054995.1"/>
    <property type="molecule type" value="Genomic_DNA"/>
</dbReference>
<evidence type="ECO:0000256" key="1">
    <source>
        <dbReference type="SAM" id="Phobius"/>
    </source>
</evidence>
<feature type="signal peptide" evidence="2">
    <location>
        <begin position="1"/>
        <end position="36"/>
    </location>
</feature>
<keyword evidence="1" id="KW-1133">Transmembrane helix</keyword>
<dbReference type="PROSITE" id="PS51318">
    <property type="entry name" value="TAT"/>
    <property type="match status" value="1"/>
</dbReference>
<name>A0ABW3N005_9MICO</name>
<evidence type="ECO:0000313" key="4">
    <source>
        <dbReference type="Proteomes" id="UP001597046"/>
    </source>
</evidence>
<feature type="transmembrane region" description="Helical" evidence="1">
    <location>
        <begin position="111"/>
        <end position="131"/>
    </location>
</feature>
<evidence type="ECO:0000256" key="2">
    <source>
        <dbReference type="SAM" id="SignalP"/>
    </source>
</evidence>
<accession>A0ABW3N005</accession>
<reference evidence="4" key="1">
    <citation type="journal article" date="2019" name="Int. J. Syst. Evol. Microbiol.">
        <title>The Global Catalogue of Microorganisms (GCM) 10K type strain sequencing project: providing services to taxonomists for standard genome sequencing and annotation.</title>
        <authorList>
            <consortium name="The Broad Institute Genomics Platform"/>
            <consortium name="The Broad Institute Genome Sequencing Center for Infectious Disease"/>
            <person name="Wu L."/>
            <person name="Ma J."/>
        </authorList>
    </citation>
    <scope>NUCLEOTIDE SEQUENCE [LARGE SCALE GENOMIC DNA]</scope>
    <source>
        <strain evidence="4">CCUG 57508</strain>
    </source>
</reference>
<keyword evidence="1" id="KW-0812">Transmembrane</keyword>
<sequence>MSSQSSTTSSGLGRRSAAALGASAVLSLALAGPALAQQPWEPSPKPVPPAATECTYMGGGSIVECREARLFPKQSLTGSANVAERGIPATPVAPATPKIKVPLGEPTNLPVVGIGAATAAVLAGGVALVAASRRRPARPA</sequence>
<keyword evidence="1" id="KW-0472">Membrane</keyword>
<dbReference type="RefSeq" id="WP_386052899.1">
    <property type="nucleotide sequence ID" value="NZ_JBHTKH010000007.1"/>
</dbReference>
<comment type="caution">
    <text evidence="3">The sequence shown here is derived from an EMBL/GenBank/DDBJ whole genome shotgun (WGS) entry which is preliminary data.</text>
</comment>
<keyword evidence="4" id="KW-1185">Reference proteome</keyword>
<protein>
    <recommendedName>
        <fullName evidence="5">Gram-positive cocci surface proteins LPxTG domain-containing protein</fullName>
    </recommendedName>
</protein>
<organism evidence="3 4">
    <name type="scientific">Terrabacter terrigena</name>
    <dbReference type="NCBI Taxonomy" id="574718"/>
    <lineage>
        <taxon>Bacteria</taxon>
        <taxon>Bacillati</taxon>
        <taxon>Actinomycetota</taxon>
        <taxon>Actinomycetes</taxon>
        <taxon>Micrococcales</taxon>
        <taxon>Intrasporangiaceae</taxon>
        <taxon>Terrabacter</taxon>
    </lineage>
</organism>
<evidence type="ECO:0000313" key="3">
    <source>
        <dbReference type="EMBL" id="MFD1054995.1"/>
    </source>
</evidence>
<keyword evidence="2" id="KW-0732">Signal</keyword>
<dbReference type="Proteomes" id="UP001597046">
    <property type="component" value="Unassembled WGS sequence"/>
</dbReference>
<feature type="chain" id="PRO_5047030074" description="Gram-positive cocci surface proteins LPxTG domain-containing protein" evidence="2">
    <location>
        <begin position="37"/>
        <end position="140"/>
    </location>
</feature>
<proteinExistence type="predicted"/>
<dbReference type="InterPro" id="IPR006311">
    <property type="entry name" value="TAT_signal"/>
</dbReference>
<gene>
    <name evidence="3" type="ORF">ACFQ2V_11820</name>
</gene>